<dbReference type="InterPro" id="IPR013655">
    <property type="entry name" value="PAS_fold_3"/>
</dbReference>
<dbReference type="Gene3D" id="3.40.50.2300">
    <property type="match status" value="1"/>
</dbReference>
<dbReference type="FunFam" id="3.30.565.10:FF:000010">
    <property type="entry name" value="Sensor histidine kinase RcsC"/>
    <property type="match status" value="1"/>
</dbReference>
<dbReference type="Pfam" id="PF08447">
    <property type="entry name" value="PAS_3"/>
    <property type="match status" value="1"/>
</dbReference>
<dbReference type="SMART" id="SM00388">
    <property type="entry name" value="HisKA"/>
    <property type="match status" value="1"/>
</dbReference>
<keyword evidence="3 5" id="KW-0597">Phosphoprotein</keyword>
<evidence type="ECO:0000313" key="8">
    <source>
        <dbReference type="EMBL" id="NOU50067.1"/>
    </source>
</evidence>
<evidence type="ECO:0000256" key="3">
    <source>
        <dbReference type="ARBA" id="ARBA00022553"/>
    </source>
</evidence>
<dbReference type="PANTHER" id="PTHR45339:SF1">
    <property type="entry name" value="HYBRID SIGNAL TRANSDUCTION HISTIDINE KINASE J"/>
    <property type="match status" value="1"/>
</dbReference>
<feature type="domain" description="Histidine kinase" evidence="6">
    <location>
        <begin position="383"/>
        <end position="609"/>
    </location>
</feature>
<evidence type="ECO:0000256" key="2">
    <source>
        <dbReference type="ARBA" id="ARBA00012438"/>
    </source>
</evidence>
<dbReference type="Pfam" id="PF00512">
    <property type="entry name" value="HisKA"/>
    <property type="match status" value="1"/>
</dbReference>
<dbReference type="CDD" id="cd16922">
    <property type="entry name" value="HATPase_EvgS-ArcB-TorS-like"/>
    <property type="match status" value="1"/>
</dbReference>
<feature type="modified residue" description="4-aspartylphosphate" evidence="5">
    <location>
        <position position="813"/>
    </location>
</feature>
<dbReference type="Proteomes" id="UP000586305">
    <property type="component" value="Unassembled WGS sequence"/>
</dbReference>
<protein>
    <recommendedName>
        <fullName evidence="2">histidine kinase</fullName>
        <ecNumber evidence="2">2.7.13.3</ecNumber>
    </recommendedName>
</protein>
<keyword evidence="4" id="KW-0902">Two-component regulatory system</keyword>
<dbReference type="EC" id="2.7.13.3" evidence="2"/>
<dbReference type="InterPro" id="IPR036890">
    <property type="entry name" value="HATPase_C_sf"/>
</dbReference>
<dbReference type="CDD" id="cd00130">
    <property type="entry name" value="PAS"/>
    <property type="match status" value="1"/>
</dbReference>
<dbReference type="SUPFAM" id="SSF52172">
    <property type="entry name" value="CheY-like"/>
    <property type="match status" value="1"/>
</dbReference>
<dbReference type="SUPFAM" id="SSF55874">
    <property type="entry name" value="ATPase domain of HSP90 chaperone/DNA topoisomerase II/histidine kinase"/>
    <property type="match status" value="1"/>
</dbReference>
<dbReference type="InterPro" id="IPR036097">
    <property type="entry name" value="HisK_dim/P_sf"/>
</dbReference>
<dbReference type="CDD" id="cd00082">
    <property type="entry name" value="HisKA"/>
    <property type="match status" value="1"/>
</dbReference>
<dbReference type="RefSeq" id="WP_171625148.1">
    <property type="nucleotide sequence ID" value="NZ_JABBPG010000002.1"/>
</dbReference>
<dbReference type="InterPro" id="IPR004358">
    <property type="entry name" value="Sig_transdc_His_kin-like_C"/>
</dbReference>
<dbReference type="SUPFAM" id="SSF55785">
    <property type="entry name" value="PYP-like sensor domain (PAS domain)"/>
    <property type="match status" value="1"/>
</dbReference>
<dbReference type="SUPFAM" id="SSF47384">
    <property type="entry name" value="Homodimeric domain of signal transducing histidine kinase"/>
    <property type="match status" value="1"/>
</dbReference>
<dbReference type="Pfam" id="PF02518">
    <property type="entry name" value="HATPase_c"/>
    <property type="match status" value="1"/>
</dbReference>
<comment type="catalytic activity">
    <reaction evidence="1">
        <text>ATP + protein L-histidine = ADP + protein N-phospho-L-histidine.</text>
        <dbReference type="EC" id="2.7.13.3"/>
    </reaction>
</comment>
<sequence length="885" mass="99292">MKLDITKTPAVLISQNLAILDLNDAALSLFNKQPDALRATPIDQYIKFSKEISNNLSDQWLNHTVAAMVSNKQVNIAFLPQEQNTYLLMILDQPACTAATPQNYVTGSWMYNISEKAFQLSNTCAALLALDQKTAVPIERILNSFREIDRALVLNAFKEADLDKKPFCLEVHTDHSLDSSAMQFICQGLQDESTPDILKGILKRNVYSQVLNCKLYEQNERRRRALEGGRIGTWSAAKSSQSLYFRWDDQTCKLLHLPLKENHGDLASWLAQIHPQDVQSVKDAIEHSFNTNLDFEREYRCILQNGESIYLYAKGVLSCDSASGTTFLDGVIIDHTSIYEARTKLEESNLLLEAKVKSRTAELNQAVKHAEMASQSKSEFLSMMSHELRTPMNAIIGALDLLTHQDNSFEEQELLDTAAIAANNLVSILNDILDINKIEAGKLELDCYDFDVSKMLNNIIVIFGPIAEQKGVKLKVVEAKDMPSELNGDENRIRQVMFNLVSNAIKFSVNDSKDNGLVSIELSCTKVNSLVSKLVIVVKDDGIGIDEDTLKKLFTPFTQADKSTTRRFGGTGLGLAICGRLVELMGGGIVVNSELNVGSEFAVNIPIWNFKTRQKALLYPCINIYSNEHHSDHIEQLLDKLSFYCDNVTQQPIGHLSTKASGSHCLDILIVRSMTDIHELDTKPVITQKVLILYQQDILSQVKERFKSAFKLDIDTLTFFTLEKYLTQLKEQTSIAPETLQEDDFIVDLDTNLEPNNTTSHELPLLIVEDNEFNQKLMVKQLSRLGYNCELASDGIQGLKMWQSGDYALVLTDCHMPGMDGFELTKHIRKLEDKDKKQAIPIIAVTGAAMKGDQEYCLSVGMSDFISKPVTLAKFKNALERWYGN</sequence>
<dbReference type="InterPro" id="IPR003594">
    <property type="entry name" value="HATPase_dom"/>
</dbReference>
<dbReference type="InterPro" id="IPR003661">
    <property type="entry name" value="HisK_dim/P_dom"/>
</dbReference>
<dbReference type="Gene3D" id="1.10.287.130">
    <property type="match status" value="1"/>
</dbReference>
<feature type="domain" description="Response regulatory" evidence="7">
    <location>
        <begin position="764"/>
        <end position="883"/>
    </location>
</feature>
<evidence type="ECO:0000256" key="1">
    <source>
        <dbReference type="ARBA" id="ARBA00000085"/>
    </source>
</evidence>
<comment type="caution">
    <text evidence="8">The sequence shown here is derived from an EMBL/GenBank/DDBJ whole genome shotgun (WGS) entry which is preliminary data.</text>
</comment>
<evidence type="ECO:0000256" key="5">
    <source>
        <dbReference type="PROSITE-ProRule" id="PRU00169"/>
    </source>
</evidence>
<organism evidence="8 9">
    <name type="scientific">Pseudoalteromonas caenipelagi</name>
    <dbReference type="NCBI Taxonomy" id="2726988"/>
    <lineage>
        <taxon>Bacteria</taxon>
        <taxon>Pseudomonadati</taxon>
        <taxon>Pseudomonadota</taxon>
        <taxon>Gammaproteobacteria</taxon>
        <taxon>Alteromonadales</taxon>
        <taxon>Pseudoalteromonadaceae</taxon>
        <taxon>Pseudoalteromonas</taxon>
    </lineage>
</organism>
<dbReference type="AlphaFoldDB" id="A0A849VEB4"/>
<dbReference type="Gene3D" id="3.30.450.20">
    <property type="entry name" value="PAS domain"/>
    <property type="match status" value="1"/>
</dbReference>
<accession>A0A849VEB4</accession>
<dbReference type="InterPro" id="IPR011006">
    <property type="entry name" value="CheY-like_superfamily"/>
</dbReference>
<dbReference type="EMBL" id="JABBPG010000002">
    <property type="protein sequence ID" value="NOU50067.1"/>
    <property type="molecule type" value="Genomic_DNA"/>
</dbReference>
<dbReference type="PANTHER" id="PTHR45339">
    <property type="entry name" value="HYBRID SIGNAL TRANSDUCTION HISTIDINE KINASE J"/>
    <property type="match status" value="1"/>
</dbReference>
<dbReference type="PRINTS" id="PR00344">
    <property type="entry name" value="BCTRLSENSOR"/>
</dbReference>
<dbReference type="PROSITE" id="PS50109">
    <property type="entry name" value="HIS_KIN"/>
    <property type="match status" value="1"/>
</dbReference>
<dbReference type="Gene3D" id="3.30.565.10">
    <property type="entry name" value="Histidine kinase-like ATPase, C-terminal domain"/>
    <property type="match status" value="1"/>
</dbReference>
<dbReference type="InterPro" id="IPR005467">
    <property type="entry name" value="His_kinase_dom"/>
</dbReference>
<dbReference type="GO" id="GO:0000155">
    <property type="term" value="F:phosphorelay sensor kinase activity"/>
    <property type="evidence" value="ECO:0007669"/>
    <property type="project" value="InterPro"/>
</dbReference>
<evidence type="ECO:0000259" key="6">
    <source>
        <dbReference type="PROSITE" id="PS50109"/>
    </source>
</evidence>
<reference evidence="8 9" key="1">
    <citation type="submission" date="2020-04" db="EMBL/GenBank/DDBJ databases">
        <title>Pseudoalteromonas caenipelagi sp. nov., isolated from a tidal flat.</title>
        <authorList>
            <person name="Park S."/>
            <person name="Yoon J.-H."/>
        </authorList>
    </citation>
    <scope>NUCLEOTIDE SEQUENCE [LARGE SCALE GENOMIC DNA]</scope>
    <source>
        <strain evidence="8 9">JBTF-M23</strain>
    </source>
</reference>
<name>A0A849VEB4_9GAMM</name>
<gene>
    <name evidence="8" type="ORF">HG263_05880</name>
</gene>
<dbReference type="InterPro" id="IPR001789">
    <property type="entry name" value="Sig_transdc_resp-reg_receiver"/>
</dbReference>
<evidence type="ECO:0000313" key="9">
    <source>
        <dbReference type="Proteomes" id="UP000586305"/>
    </source>
</evidence>
<keyword evidence="9" id="KW-1185">Reference proteome</keyword>
<evidence type="ECO:0000259" key="7">
    <source>
        <dbReference type="PROSITE" id="PS50110"/>
    </source>
</evidence>
<evidence type="ECO:0000256" key="4">
    <source>
        <dbReference type="ARBA" id="ARBA00023012"/>
    </source>
</evidence>
<dbReference type="PROSITE" id="PS50110">
    <property type="entry name" value="RESPONSE_REGULATORY"/>
    <property type="match status" value="1"/>
</dbReference>
<dbReference type="CDD" id="cd17546">
    <property type="entry name" value="REC_hyHK_CKI1_RcsC-like"/>
    <property type="match status" value="1"/>
</dbReference>
<dbReference type="Pfam" id="PF00072">
    <property type="entry name" value="Response_reg"/>
    <property type="match status" value="1"/>
</dbReference>
<dbReference type="InterPro" id="IPR000014">
    <property type="entry name" value="PAS"/>
</dbReference>
<dbReference type="SMART" id="SM00387">
    <property type="entry name" value="HATPase_c"/>
    <property type="match status" value="1"/>
</dbReference>
<dbReference type="SMART" id="SM00448">
    <property type="entry name" value="REC"/>
    <property type="match status" value="1"/>
</dbReference>
<proteinExistence type="predicted"/>
<dbReference type="InterPro" id="IPR035965">
    <property type="entry name" value="PAS-like_dom_sf"/>
</dbReference>